<feature type="compositionally biased region" description="Polar residues" evidence="2">
    <location>
        <begin position="1102"/>
        <end position="1120"/>
    </location>
</feature>
<dbReference type="GO" id="GO:0005085">
    <property type="term" value="F:guanyl-nucleotide exchange factor activity"/>
    <property type="evidence" value="ECO:0007669"/>
    <property type="project" value="InterPro"/>
</dbReference>
<dbReference type="VEuPathDB" id="FungiDB:H257_14985"/>
<evidence type="ECO:0000313" key="5">
    <source>
        <dbReference type="EMBL" id="ETV69391.1"/>
    </source>
</evidence>
<feature type="region of interest" description="Disordered" evidence="2">
    <location>
        <begin position="67"/>
        <end position="104"/>
    </location>
</feature>
<feature type="region of interest" description="Disordered" evidence="2">
    <location>
        <begin position="721"/>
        <end position="740"/>
    </location>
</feature>
<evidence type="ECO:0000256" key="2">
    <source>
        <dbReference type="SAM" id="MobiDB-lite"/>
    </source>
</evidence>
<dbReference type="PROSITE" id="PS51650">
    <property type="entry name" value="C2_DOCK"/>
    <property type="match status" value="1"/>
</dbReference>
<organism evidence="5">
    <name type="scientific">Aphanomyces astaci</name>
    <name type="common">Crayfish plague agent</name>
    <dbReference type="NCBI Taxonomy" id="112090"/>
    <lineage>
        <taxon>Eukaryota</taxon>
        <taxon>Sar</taxon>
        <taxon>Stramenopiles</taxon>
        <taxon>Oomycota</taxon>
        <taxon>Saprolegniomycetes</taxon>
        <taxon>Saprolegniales</taxon>
        <taxon>Verrucalvaceae</taxon>
        <taxon>Aphanomyces</taxon>
    </lineage>
</organism>
<feature type="region of interest" description="Disordered" evidence="2">
    <location>
        <begin position="1100"/>
        <end position="1151"/>
    </location>
</feature>
<evidence type="ECO:0000259" key="3">
    <source>
        <dbReference type="PROSITE" id="PS51650"/>
    </source>
</evidence>
<name>W4FR05_APHAT</name>
<dbReference type="CDD" id="cd08679">
    <property type="entry name" value="C2_DOCK180_related"/>
    <property type="match status" value="1"/>
</dbReference>
<dbReference type="Pfam" id="PF14429">
    <property type="entry name" value="DOCK-C2"/>
    <property type="match status" value="1"/>
</dbReference>
<evidence type="ECO:0008006" key="6">
    <source>
        <dbReference type="Google" id="ProtNLM"/>
    </source>
</evidence>
<dbReference type="Gene3D" id="1.20.58.740">
    <property type="match status" value="1"/>
</dbReference>
<dbReference type="PROSITE" id="PS51651">
    <property type="entry name" value="DOCKER"/>
    <property type="match status" value="1"/>
</dbReference>
<reference evidence="5" key="1">
    <citation type="submission" date="2013-12" db="EMBL/GenBank/DDBJ databases">
        <title>The Genome Sequence of Aphanomyces astaci APO3.</title>
        <authorList>
            <consortium name="The Broad Institute Genomics Platform"/>
            <person name="Russ C."/>
            <person name="Tyler B."/>
            <person name="van West P."/>
            <person name="Dieguez-Uribeondo J."/>
            <person name="Young S.K."/>
            <person name="Zeng Q."/>
            <person name="Gargeya S."/>
            <person name="Fitzgerald M."/>
            <person name="Abouelleil A."/>
            <person name="Alvarado L."/>
            <person name="Chapman S.B."/>
            <person name="Gainer-Dewar J."/>
            <person name="Goldberg J."/>
            <person name="Griggs A."/>
            <person name="Gujja S."/>
            <person name="Hansen M."/>
            <person name="Howarth C."/>
            <person name="Imamovic A."/>
            <person name="Ireland A."/>
            <person name="Larimer J."/>
            <person name="McCowan C."/>
            <person name="Murphy C."/>
            <person name="Pearson M."/>
            <person name="Poon T.W."/>
            <person name="Priest M."/>
            <person name="Roberts A."/>
            <person name="Saif S."/>
            <person name="Shea T."/>
            <person name="Sykes S."/>
            <person name="Wortman J."/>
            <person name="Nusbaum C."/>
            <person name="Birren B."/>
        </authorList>
    </citation>
    <scope>NUCLEOTIDE SEQUENCE [LARGE SCALE GENOMIC DNA]</scope>
    <source>
        <strain evidence="5">APO3</strain>
    </source>
</reference>
<accession>W4FR05</accession>
<feature type="compositionally biased region" description="Basic and acidic residues" evidence="2">
    <location>
        <begin position="85"/>
        <end position="104"/>
    </location>
</feature>
<dbReference type="InterPro" id="IPR027357">
    <property type="entry name" value="DOCKER_dom"/>
</dbReference>
<feature type="domain" description="DOCKER" evidence="4">
    <location>
        <begin position="1408"/>
        <end position="1823"/>
    </location>
</feature>
<feature type="region of interest" description="Disordered" evidence="2">
    <location>
        <begin position="1166"/>
        <end position="1188"/>
    </location>
</feature>
<dbReference type="GeneID" id="20816981"/>
<dbReference type="RefSeq" id="XP_009841248.1">
    <property type="nucleotide sequence ID" value="XM_009842946.1"/>
</dbReference>
<sequence>MKVADSGMTAAVEFAIEEGTLELGSITRKVWRRSPVPLPTTVHVEPGLQTELTLQEFARPWRAFRTTKKPLPAHEDNEPSPEVDDSPRSKDEPLSRGKGSERVDNILRHYDPHPTSVTPLFPHELHAPSCFRDVTAVDGSIAFKVSCKVVFNIGAIEPVTCRLALYDLNSGGRTSEEFVFQVNPPLSAAKDARFIKSAMFYVLPTHYAQNLYLVLQTSKVLQGDAEIASLHYCQPEKFMSEAEQAKLIDKAAECAARLGGSIHQPLAWGAVSLSEGIRQMILYRQKASLSDDARLAMLVDASKGTLKEKTVPCICELDIEKVDDVTVRSAKKRTLEMKISPTATALLYLVDPMFHAVATDALPHTLQWCREMQPFCPPQAAATWGPCASGPVAVSYIHALYLYPHAIDRFQHRNVAVKVQLVHDTTEIACFLSSSASVAALTTDVYCHVSYHQKSPSFEDEIKILLPLTLDPAHHVVFTFYQVHCKKMAAGKLPMDIVGRAVLPVMDRQNGVAIPDATHTLVVTDGGGGVVSTATGANNGAALGGAPLFQVRSRLLSTVYSQDSAIQSFLHLWTQTDTISHEELVARIVALKAAPSIGVRHHALRLFRQLLAYLCHAHRPVRTAAFATCLTLFDKCSMSSSAVPSATSGSAARKHHHDGSGGGSIVLQYIDAIFDEPDNATPSSGASHDTTDGGGDRRFKVYEAVIAEWTALVTEATPSAVIPTGRSSSTSTTTQPNEPRRLAMTHANVLLHLVLKSIALSVLSSSPSTQDPPPRLPQPMVDVDLVASLLDVLLDASLLTDDGFIARKDMLQSLGRFALALFWVVKSPVPALWIQRAVPRLATTNDSAVMIHMTFPFLRILADADAFVEINTIIGPLAAVGSSSRRRSHHAPSKDDGTKNNRRLDDAWLAQLVVTTLLQVATDQSEEKIKSQAMAILRRLLVVQMSGAKSSQKERVAMMLLPVVPNMLALTRRFDGDDSAVSSSQSSLSDSLKRDVLLCIIATLQHVPERQLKGFWKPKALLSTATYERHHHTDDGTDWQNAALQAHVLGAIQTLRYVMDTFLGAEVPWQQVLSPDCADQSKPPQLSLLDIEVYMKQRNNRRSQLTDEATTLSPRNNTGAMGNGAGLPGSASGSGTQPPGGSGSSAHHRSLPRNWGKHYMAQRKNSMDVKPDDGSSSSSSSADHDMDGHAKRVATAVAHTLVATIQTLVHEFSRSLGAHPAFLATVVDLWYALLTRIGHGHFDAEDVVVSSVLTHLTAFLGRFQTPLFAHSNVVLMADDAWCERLVVLAASGASTAPLAATFVCDLLATSFDQRGHFLRVQHALVQVVAKQLHLPLLTNVLDAMDAFPGVQTPFRPRLTSLVASLRRVVTTWQQYEAAMTTWPSNGATMGQVESLTDALVSVAMAIPPEEVGLFDVHVKFIDALARVHVQCGQFAEAAKCKLHLVDMATTRGGGNNNHGRSRGGRVVSTDEFVLVQYKLALTYLSPQHGNVVASSVTSWAMPDMALAIAQDMLAVCHKVQNYVEYATTLKIMDSVVAGVLAQQRGKPDDDAPPVSRYFLVAIVGSASTNVPDLGIEFIYKRSAFCHVSEMMASIESGLNASFPHLKVKPISMAKLDASTDPDTVYVKATPVEPMFVGDCGRAFMWSSPFSVMKHQFVRKMVLRVRHDFPYLSMRQAVVGKQEIIRCPLDTATDDIAKRTASLLKVVRRDEKGLPHDVKAITHLLKGSINTEVNGGAPEVIQTFLAAGVVCVDKDAMPMAPAIQAEKQTELRTTLVQFLNVALTVLAISRDLFRRTNHHHRSVPSASAAGLSSTTITSPTNSATSSSTSSSNNYHPSEDADVLQLAPLQEEFEKAFGKIVAVLAASYADEPDDVAALRAAAAFKLGLTV</sequence>
<dbReference type="Gene3D" id="2.60.40.150">
    <property type="entry name" value="C2 domain"/>
    <property type="match status" value="1"/>
</dbReference>
<evidence type="ECO:0000256" key="1">
    <source>
        <dbReference type="PROSITE-ProRule" id="PRU00983"/>
    </source>
</evidence>
<dbReference type="PANTHER" id="PTHR23317">
    <property type="entry name" value="DEDICATOR OF CYTOKINESIS DOCK"/>
    <property type="match status" value="1"/>
</dbReference>
<dbReference type="STRING" id="112090.W4FR05"/>
<gene>
    <name evidence="5" type="ORF">H257_14985</name>
</gene>
<dbReference type="InterPro" id="IPR043162">
    <property type="entry name" value="DOCK_C_lobe_C"/>
</dbReference>
<feature type="region of interest" description="Disordered" evidence="2">
    <location>
        <begin position="1802"/>
        <end position="1837"/>
    </location>
</feature>
<dbReference type="InterPro" id="IPR027007">
    <property type="entry name" value="C2_DOCK-type_domain"/>
</dbReference>
<dbReference type="InterPro" id="IPR035892">
    <property type="entry name" value="C2_domain_sf"/>
</dbReference>
<dbReference type="EMBL" id="KI913177">
    <property type="protein sequence ID" value="ETV69391.1"/>
    <property type="molecule type" value="Genomic_DNA"/>
</dbReference>
<proteinExistence type="inferred from homology"/>
<dbReference type="InterPro" id="IPR026791">
    <property type="entry name" value="DOCK"/>
</dbReference>
<dbReference type="PANTHER" id="PTHR23317:SF76">
    <property type="entry name" value="LD20667P"/>
    <property type="match status" value="1"/>
</dbReference>
<dbReference type="GO" id="GO:0007264">
    <property type="term" value="P:small GTPase-mediated signal transduction"/>
    <property type="evidence" value="ECO:0007669"/>
    <property type="project" value="InterPro"/>
</dbReference>
<feature type="compositionally biased region" description="Low complexity" evidence="2">
    <location>
        <begin position="1811"/>
        <end position="1832"/>
    </location>
</feature>
<protein>
    <recommendedName>
        <fullName evidence="6">C2 DOCK-type domain-containing protein</fullName>
    </recommendedName>
</protein>
<evidence type="ECO:0000259" key="4">
    <source>
        <dbReference type="PROSITE" id="PS51651"/>
    </source>
</evidence>
<dbReference type="OrthoDB" id="47328at2759"/>
<comment type="similarity">
    <text evidence="1">Belongs to the DOCK family.</text>
</comment>
<feature type="domain" description="C2 DOCK-type" evidence="3">
    <location>
        <begin position="397"/>
        <end position="556"/>
    </location>
</feature>
<feature type="compositionally biased region" description="Low complexity" evidence="2">
    <location>
        <begin position="1128"/>
        <end position="1137"/>
    </location>
</feature>